<organism evidence="1 2">
    <name type="scientific">Streptomyces globisporus</name>
    <dbReference type="NCBI Taxonomy" id="1908"/>
    <lineage>
        <taxon>Bacteria</taxon>
        <taxon>Bacillati</taxon>
        <taxon>Actinomycetota</taxon>
        <taxon>Actinomycetes</taxon>
        <taxon>Kitasatosporales</taxon>
        <taxon>Streptomycetaceae</taxon>
        <taxon>Streptomyces</taxon>
    </lineage>
</organism>
<reference evidence="1 2" key="1">
    <citation type="submission" date="2018-08" db="EMBL/GenBank/DDBJ databases">
        <title>Streptomyces globisporus 1912-4Crt, whole genome shotgun sequence.</title>
        <authorList>
            <person name="Matselyukh B."/>
        </authorList>
    </citation>
    <scope>NUCLEOTIDE SEQUENCE [LARGE SCALE GENOMIC DNA]</scope>
    <source>
        <strain evidence="1 2">1912-4Crt</strain>
    </source>
</reference>
<accession>A0A423UQG1</accession>
<evidence type="ECO:0000313" key="2">
    <source>
        <dbReference type="Proteomes" id="UP000285596"/>
    </source>
</evidence>
<dbReference type="AlphaFoldDB" id="A0A423UQG1"/>
<comment type="caution">
    <text evidence="1">The sequence shown here is derived from an EMBL/GenBank/DDBJ whole genome shotgun (WGS) entry which is preliminary data.</text>
</comment>
<protein>
    <recommendedName>
        <fullName evidence="3">Site-specific integrase</fullName>
    </recommendedName>
</protein>
<dbReference type="Proteomes" id="UP000285596">
    <property type="component" value="Unassembled WGS sequence"/>
</dbReference>
<name>A0A423UQG1_STRGL</name>
<sequence length="176" mass="19410">MAIKIPSSLAVDEVESIALAALQDPALRVVVALSGIHALPARQIRSMLVEHVDLPGRRLDPEGLNRPLDDYTAEAITEYLAYRHRQWPNSTNSHLLITRNTATTATAVSTFWMDKLVKRLPVGIDQLRQDRILEEALANGADPLHLAHVFSLGAKASLRYTSAVAESEAEQELNTR</sequence>
<dbReference type="RefSeq" id="WP_118906386.1">
    <property type="nucleotide sequence ID" value="NZ_QWFA01000295.1"/>
</dbReference>
<evidence type="ECO:0008006" key="3">
    <source>
        <dbReference type="Google" id="ProtNLM"/>
    </source>
</evidence>
<evidence type="ECO:0000313" key="1">
    <source>
        <dbReference type="EMBL" id="ROV64560.1"/>
    </source>
</evidence>
<gene>
    <name evidence="1" type="ORF">D3105_32185</name>
</gene>
<proteinExistence type="predicted"/>
<dbReference type="EMBL" id="QWFA01000295">
    <property type="protein sequence ID" value="ROV64560.1"/>
    <property type="molecule type" value="Genomic_DNA"/>
</dbReference>